<comment type="similarity">
    <text evidence="6">Belongs to the NnrD/CARKD family.</text>
</comment>
<accession>A0A5B8M8V9</accession>
<dbReference type="GO" id="GO:0046496">
    <property type="term" value="P:nicotinamide nucleotide metabolic process"/>
    <property type="evidence" value="ECO:0007669"/>
    <property type="project" value="UniProtKB-UniRule"/>
</dbReference>
<dbReference type="PROSITE" id="PS51383">
    <property type="entry name" value="YJEF_C_3"/>
    <property type="match status" value="1"/>
</dbReference>
<evidence type="ECO:0000313" key="9">
    <source>
        <dbReference type="Proteomes" id="UP000320216"/>
    </source>
</evidence>
<comment type="subunit">
    <text evidence="6">Homotetramer.</text>
</comment>
<organism evidence="8 9">
    <name type="scientific">Humibacter ginsenosidimutans</name>
    <dbReference type="NCBI Taxonomy" id="2599293"/>
    <lineage>
        <taxon>Bacteria</taxon>
        <taxon>Bacillati</taxon>
        <taxon>Actinomycetota</taxon>
        <taxon>Actinomycetes</taxon>
        <taxon>Micrococcales</taxon>
        <taxon>Microbacteriaceae</taxon>
        <taxon>Humibacter</taxon>
    </lineage>
</organism>
<dbReference type="AlphaFoldDB" id="A0A5B8M8V9"/>
<dbReference type="InterPro" id="IPR029056">
    <property type="entry name" value="Ribokinase-like"/>
</dbReference>
<dbReference type="Gene3D" id="3.40.1190.20">
    <property type="match status" value="1"/>
</dbReference>
<protein>
    <recommendedName>
        <fullName evidence="6">ADP-dependent (S)-NAD(P)H-hydrate dehydratase</fullName>
        <ecNumber evidence="6">4.2.1.136</ecNumber>
    </recommendedName>
    <alternativeName>
        <fullName evidence="6">ADP-dependent NAD(P)HX dehydratase</fullName>
    </alternativeName>
</protein>
<comment type="catalytic activity">
    <reaction evidence="6">
        <text>(6S)-NADHX + ADP = AMP + phosphate + NADH + H(+)</text>
        <dbReference type="Rhea" id="RHEA:32223"/>
        <dbReference type="ChEBI" id="CHEBI:15378"/>
        <dbReference type="ChEBI" id="CHEBI:43474"/>
        <dbReference type="ChEBI" id="CHEBI:57945"/>
        <dbReference type="ChEBI" id="CHEBI:64074"/>
        <dbReference type="ChEBI" id="CHEBI:456215"/>
        <dbReference type="ChEBI" id="CHEBI:456216"/>
        <dbReference type="EC" id="4.2.1.136"/>
    </reaction>
</comment>
<dbReference type="GO" id="GO:0052856">
    <property type="term" value="F:NAD(P)HX epimerase activity"/>
    <property type="evidence" value="ECO:0007669"/>
    <property type="project" value="TreeGrafter"/>
</dbReference>
<proteinExistence type="inferred from homology"/>
<dbReference type="RefSeq" id="WP_146322498.1">
    <property type="nucleotide sequence ID" value="NZ_CP042305.1"/>
</dbReference>
<gene>
    <name evidence="6" type="primary">nnrD</name>
    <name evidence="8" type="ORF">FPZ11_18630</name>
</gene>
<keyword evidence="4 6" id="KW-0520">NAD</keyword>
<feature type="binding site" evidence="6">
    <location>
        <position position="145"/>
    </location>
    <ligand>
        <name>(6S)-NADPHX</name>
        <dbReference type="ChEBI" id="CHEBI:64076"/>
    </ligand>
</feature>
<evidence type="ECO:0000256" key="5">
    <source>
        <dbReference type="ARBA" id="ARBA00023239"/>
    </source>
</evidence>
<dbReference type="Pfam" id="PF01256">
    <property type="entry name" value="Carb_kinase"/>
    <property type="match status" value="1"/>
</dbReference>
<evidence type="ECO:0000256" key="6">
    <source>
        <dbReference type="HAMAP-Rule" id="MF_01965"/>
    </source>
</evidence>
<feature type="domain" description="YjeF C-terminal" evidence="7">
    <location>
        <begin position="14"/>
        <end position="295"/>
    </location>
</feature>
<dbReference type="GO" id="GO:0005524">
    <property type="term" value="F:ATP binding"/>
    <property type="evidence" value="ECO:0007669"/>
    <property type="project" value="UniProtKB-KW"/>
</dbReference>
<comment type="catalytic activity">
    <reaction evidence="6">
        <text>(6S)-NADPHX + ADP = AMP + phosphate + NADPH + H(+)</text>
        <dbReference type="Rhea" id="RHEA:32235"/>
        <dbReference type="ChEBI" id="CHEBI:15378"/>
        <dbReference type="ChEBI" id="CHEBI:43474"/>
        <dbReference type="ChEBI" id="CHEBI:57783"/>
        <dbReference type="ChEBI" id="CHEBI:64076"/>
        <dbReference type="ChEBI" id="CHEBI:456215"/>
        <dbReference type="ChEBI" id="CHEBI:456216"/>
        <dbReference type="EC" id="4.2.1.136"/>
    </reaction>
</comment>
<reference evidence="8 9" key="1">
    <citation type="submission" date="2019-07" db="EMBL/GenBank/DDBJ databases">
        <title>Full genome sequence of Humibacter sp. WJ7-1.</title>
        <authorList>
            <person name="Im W.-T."/>
        </authorList>
    </citation>
    <scope>NUCLEOTIDE SEQUENCE [LARGE SCALE GENOMIC DNA]</scope>
    <source>
        <strain evidence="8 9">WJ7-1</strain>
    </source>
</reference>
<dbReference type="Proteomes" id="UP000320216">
    <property type="component" value="Chromosome"/>
</dbReference>
<feature type="binding site" evidence="6">
    <location>
        <position position="49"/>
    </location>
    <ligand>
        <name>(6S)-NADPHX</name>
        <dbReference type="ChEBI" id="CHEBI:64076"/>
    </ligand>
</feature>
<sequence length="299" mass="29771">MTHEPAQRQSREWTLSDCGEWIAVPGAGDDKYSRGVLGVVTGSDEYPGAAVLGVEAATRTGVGMVRYVGDDVPSRLVLERRPETVTAVGRVQAWLIGSGMDAAHRDPANAARLRAALADGVPCVVDAGALDLIAEEHAPVVITPHYRELARVLAGDAARASGGGAGAPSAEKIAADARGWARRAADATGATVLLKGHVTHVCAPGGEVIDVCTGPDAGWLATAGSGDALGGILGALLATHADRIAAEGHDALAALAATAAALHGAAGARASAARAGGPIAALDVAEHVATVVGDVLSAA</sequence>
<dbReference type="OrthoDB" id="9806925at2"/>
<feature type="binding site" evidence="6">
    <location>
        <position position="227"/>
    </location>
    <ligand>
        <name>(6S)-NADPHX</name>
        <dbReference type="ChEBI" id="CHEBI:64076"/>
    </ligand>
</feature>
<dbReference type="CDD" id="cd01171">
    <property type="entry name" value="YXKO-related"/>
    <property type="match status" value="1"/>
</dbReference>
<dbReference type="SUPFAM" id="SSF53613">
    <property type="entry name" value="Ribokinase-like"/>
    <property type="match status" value="1"/>
</dbReference>
<dbReference type="InterPro" id="IPR000631">
    <property type="entry name" value="CARKD"/>
</dbReference>
<keyword evidence="3 6" id="KW-0521">NADP</keyword>
<dbReference type="EC" id="4.2.1.136" evidence="6"/>
<keyword evidence="9" id="KW-1185">Reference proteome</keyword>
<keyword evidence="2 6" id="KW-0067">ATP-binding</keyword>
<evidence type="ECO:0000256" key="2">
    <source>
        <dbReference type="ARBA" id="ARBA00022840"/>
    </source>
</evidence>
<evidence type="ECO:0000259" key="7">
    <source>
        <dbReference type="PROSITE" id="PS51383"/>
    </source>
</evidence>
<dbReference type="GO" id="GO:0110051">
    <property type="term" value="P:metabolite repair"/>
    <property type="evidence" value="ECO:0007669"/>
    <property type="project" value="TreeGrafter"/>
</dbReference>
<evidence type="ECO:0000256" key="1">
    <source>
        <dbReference type="ARBA" id="ARBA00022741"/>
    </source>
</evidence>
<feature type="binding site" evidence="6">
    <location>
        <position position="226"/>
    </location>
    <ligand>
        <name>AMP</name>
        <dbReference type="ChEBI" id="CHEBI:456215"/>
    </ligand>
</feature>
<feature type="binding site" evidence="6">
    <location>
        <position position="99"/>
    </location>
    <ligand>
        <name>(6S)-NADPHX</name>
        <dbReference type="ChEBI" id="CHEBI:64076"/>
    </ligand>
</feature>
<dbReference type="EMBL" id="CP042305">
    <property type="protein sequence ID" value="QDZ16494.1"/>
    <property type="molecule type" value="Genomic_DNA"/>
</dbReference>
<evidence type="ECO:0000313" key="8">
    <source>
        <dbReference type="EMBL" id="QDZ16494.1"/>
    </source>
</evidence>
<evidence type="ECO:0000256" key="3">
    <source>
        <dbReference type="ARBA" id="ARBA00022857"/>
    </source>
</evidence>
<dbReference type="KEGG" id="huw:FPZ11_18630"/>
<feature type="binding site" evidence="6">
    <location>
        <begin position="195"/>
        <end position="199"/>
    </location>
    <ligand>
        <name>AMP</name>
        <dbReference type="ChEBI" id="CHEBI:456215"/>
    </ligand>
</feature>
<name>A0A5B8M8V9_9MICO</name>
<dbReference type="GO" id="GO:0052855">
    <property type="term" value="F:ADP-dependent NAD(P)H-hydrate dehydratase activity"/>
    <property type="evidence" value="ECO:0007669"/>
    <property type="project" value="UniProtKB-UniRule"/>
</dbReference>
<comment type="function">
    <text evidence="6">Catalyzes the dehydration of the S-form of NAD(P)HX at the expense of ADP, which is converted to AMP. Together with NAD(P)HX epimerase, which catalyzes the epimerization of the S- and R-forms, the enzyme allows the repair of both epimers of NAD(P)HX, a damaged form of NAD(P)H that is a result of enzymatic or heat-dependent hydration.</text>
</comment>
<keyword evidence="1 6" id="KW-0547">Nucleotide-binding</keyword>
<comment type="cofactor">
    <cofactor evidence="6">
        <name>Mg(2+)</name>
        <dbReference type="ChEBI" id="CHEBI:18420"/>
    </cofactor>
</comment>
<evidence type="ECO:0000256" key="4">
    <source>
        <dbReference type="ARBA" id="ARBA00023027"/>
    </source>
</evidence>
<dbReference type="PANTHER" id="PTHR12592:SF0">
    <property type="entry name" value="ATP-DEPENDENT (S)-NAD(P)H-HYDRATE DEHYDRATASE"/>
    <property type="match status" value="1"/>
</dbReference>
<keyword evidence="5 6" id="KW-0456">Lyase</keyword>
<dbReference type="HAMAP" id="MF_01965">
    <property type="entry name" value="NADHX_dehydratase"/>
    <property type="match status" value="1"/>
</dbReference>
<dbReference type="PANTHER" id="PTHR12592">
    <property type="entry name" value="ATP-DEPENDENT (S)-NAD(P)H-HYDRATE DEHYDRATASE FAMILY MEMBER"/>
    <property type="match status" value="1"/>
</dbReference>